<sequence>MELRLHMVTDCDEFKRNGSIDNFWRKKKNSAGVQIGGVDNVAKRMHKNYEQPSIEEQTKERVQFCKQNKLSYRLTDLLNKTRDYFSYLWDPVI</sequence>
<proteinExistence type="predicted"/>
<evidence type="ECO:0000313" key="2">
    <source>
        <dbReference type="Proteomes" id="UP000266861"/>
    </source>
</evidence>
<protein>
    <submittedName>
        <fullName evidence="1">Uncharacterized protein</fullName>
    </submittedName>
</protein>
<comment type="caution">
    <text evidence="1">The sequence shown here is derived from an EMBL/GenBank/DDBJ whole genome shotgun (WGS) entry which is preliminary data.</text>
</comment>
<dbReference type="Proteomes" id="UP000266861">
    <property type="component" value="Unassembled WGS sequence"/>
</dbReference>
<keyword evidence="2" id="KW-1185">Reference proteome</keyword>
<name>A0A397HN73_9GLOM</name>
<organism evidence="1 2">
    <name type="scientific">Diversispora epigaea</name>
    <dbReference type="NCBI Taxonomy" id="1348612"/>
    <lineage>
        <taxon>Eukaryota</taxon>
        <taxon>Fungi</taxon>
        <taxon>Fungi incertae sedis</taxon>
        <taxon>Mucoromycota</taxon>
        <taxon>Glomeromycotina</taxon>
        <taxon>Glomeromycetes</taxon>
        <taxon>Diversisporales</taxon>
        <taxon>Diversisporaceae</taxon>
        <taxon>Diversispora</taxon>
    </lineage>
</organism>
<gene>
    <name evidence="1" type="ORF">Glove_345g52</name>
</gene>
<reference evidence="1 2" key="1">
    <citation type="submission" date="2018-08" db="EMBL/GenBank/DDBJ databases">
        <title>Genome and evolution of the arbuscular mycorrhizal fungus Diversispora epigaea (formerly Glomus versiforme) and its bacterial endosymbionts.</title>
        <authorList>
            <person name="Sun X."/>
            <person name="Fei Z."/>
            <person name="Harrison M."/>
        </authorList>
    </citation>
    <scope>NUCLEOTIDE SEQUENCE [LARGE SCALE GENOMIC DNA]</scope>
    <source>
        <strain evidence="1 2">IT104</strain>
    </source>
</reference>
<dbReference type="EMBL" id="PQFF01000315">
    <property type="protein sequence ID" value="RHZ61910.1"/>
    <property type="molecule type" value="Genomic_DNA"/>
</dbReference>
<evidence type="ECO:0000313" key="1">
    <source>
        <dbReference type="EMBL" id="RHZ61910.1"/>
    </source>
</evidence>
<accession>A0A397HN73</accession>
<dbReference type="AlphaFoldDB" id="A0A397HN73"/>